<name>A0A5B9P9Z1_9BACT</name>
<dbReference type="AlphaFoldDB" id="A0A5B9P9Z1"/>
<reference evidence="1 2" key="1">
    <citation type="submission" date="2019-08" db="EMBL/GenBank/DDBJ databases">
        <title>Deep-cultivation of Planctomycetes and their phenomic and genomic characterization uncovers novel biology.</title>
        <authorList>
            <person name="Wiegand S."/>
            <person name="Jogler M."/>
            <person name="Boedeker C."/>
            <person name="Pinto D."/>
            <person name="Vollmers J."/>
            <person name="Rivas-Marin E."/>
            <person name="Kohn T."/>
            <person name="Peeters S.H."/>
            <person name="Heuer A."/>
            <person name="Rast P."/>
            <person name="Oberbeckmann S."/>
            <person name="Bunk B."/>
            <person name="Jeske O."/>
            <person name="Meyerdierks A."/>
            <person name="Storesund J.E."/>
            <person name="Kallscheuer N."/>
            <person name="Luecker S."/>
            <person name="Lage O.M."/>
            <person name="Pohl T."/>
            <person name="Merkel B.J."/>
            <person name="Hornburger P."/>
            <person name="Mueller R.-W."/>
            <person name="Bruemmer F."/>
            <person name="Labrenz M."/>
            <person name="Spormann A.M."/>
            <person name="Op den Camp H."/>
            <person name="Overmann J."/>
            <person name="Amann R."/>
            <person name="Jetten M.S.M."/>
            <person name="Mascher T."/>
            <person name="Medema M.H."/>
            <person name="Devos D.P."/>
            <person name="Kaster A.-K."/>
            <person name="Ovreas L."/>
            <person name="Rohde M."/>
            <person name="Galperin M.Y."/>
            <person name="Jogler C."/>
        </authorList>
    </citation>
    <scope>NUCLEOTIDE SEQUENCE [LARGE SCALE GENOMIC DNA]</scope>
    <source>
        <strain evidence="1 2">FC18</strain>
    </source>
</reference>
<evidence type="ECO:0000313" key="2">
    <source>
        <dbReference type="Proteomes" id="UP000322214"/>
    </source>
</evidence>
<dbReference type="RefSeq" id="WP_148618930.1">
    <property type="nucleotide sequence ID" value="NZ_CP042912.1"/>
</dbReference>
<keyword evidence="2" id="KW-1185">Reference proteome</keyword>
<protein>
    <submittedName>
        <fullName evidence="1">Uncharacterized protein</fullName>
    </submittedName>
</protein>
<dbReference type="EMBL" id="CP042912">
    <property type="protein sequence ID" value="QEG23577.1"/>
    <property type="molecule type" value="Genomic_DNA"/>
</dbReference>
<dbReference type="STRING" id="980251.GCA_001642875_04475"/>
<organism evidence="1 2">
    <name type="scientific">Mariniblastus fucicola</name>
    <dbReference type="NCBI Taxonomy" id="980251"/>
    <lineage>
        <taxon>Bacteria</taxon>
        <taxon>Pseudomonadati</taxon>
        <taxon>Planctomycetota</taxon>
        <taxon>Planctomycetia</taxon>
        <taxon>Pirellulales</taxon>
        <taxon>Pirellulaceae</taxon>
        <taxon>Mariniblastus</taxon>
    </lineage>
</organism>
<evidence type="ECO:0000313" key="1">
    <source>
        <dbReference type="EMBL" id="QEG23577.1"/>
    </source>
</evidence>
<accession>A0A5B9P9Z1</accession>
<gene>
    <name evidence="1" type="ORF">MFFC18_34780</name>
</gene>
<proteinExistence type="predicted"/>
<sequence length="75" mass="8529">MSPNVSRCRHYQVKWLTSHSCRCSSCGKHGHWFENEGLVMWVRAEREASSHAAEPAAICNLLLSETQRRMPNMAG</sequence>
<dbReference type="KEGG" id="mff:MFFC18_34780"/>
<dbReference type="Proteomes" id="UP000322214">
    <property type="component" value="Chromosome"/>
</dbReference>